<dbReference type="InterPro" id="IPR002528">
    <property type="entry name" value="MATE_fam"/>
</dbReference>
<keyword evidence="6 7" id="KW-0472">Membrane</keyword>
<evidence type="ECO:0000313" key="8">
    <source>
        <dbReference type="EMBL" id="OPH52100.1"/>
    </source>
</evidence>
<dbReference type="InterPro" id="IPR047135">
    <property type="entry name" value="YsiQ"/>
</dbReference>
<evidence type="ECO:0000256" key="2">
    <source>
        <dbReference type="ARBA" id="ARBA00022448"/>
    </source>
</evidence>
<accession>A0A1V4HE25</accession>
<dbReference type="Proteomes" id="UP000190626">
    <property type="component" value="Unassembled WGS sequence"/>
</dbReference>
<feature type="transmembrane region" description="Helical" evidence="7">
    <location>
        <begin position="189"/>
        <end position="212"/>
    </location>
</feature>
<feature type="transmembrane region" description="Helical" evidence="7">
    <location>
        <begin position="232"/>
        <end position="253"/>
    </location>
</feature>
<comment type="subcellular location">
    <subcellularLocation>
        <location evidence="1">Cell membrane</location>
        <topology evidence="1">Multi-pass membrane protein</topology>
    </subcellularLocation>
</comment>
<keyword evidence="3" id="KW-1003">Cell membrane</keyword>
<dbReference type="PANTHER" id="PTHR42925:SF1">
    <property type="entry name" value="VIRULENCE FACTOR MVIN"/>
    <property type="match status" value="1"/>
</dbReference>
<evidence type="ECO:0000256" key="3">
    <source>
        <dbReference type="ARBA" id="ARBA00022475"/>
    </source>
</evidence>
<dbReference type="RefSeq" id="WP_079416576.1">
    <property type="nucleotide sequence ID" value="NZ_MBTG01000027.1"/>
</dbReference>
<evidence type="ECO:0000256" key="7">
    <source>
        <dbReference type="SAM" id="Phobius"/>
    </source>
</evidence>
<gene>
    <name evidence="8" type="ORF">BC351_33615</name>
</gene>
<keyword evidence="2" id="KW-0813">Transport</keyword>
<dbReference type="Pfam" id="PF01554">
    <property type="entry name" value="MatE"/>
    <property type="match status" value="2"/>
</dbReference>
<dbReference type="NCBIfam" id="TIGR00797">
    <property type="entry name" value="matE"/>
    <property type="match status" value="1"/>
</dbReference>
<evidence type="ECO:0000313" key="9">
    <source>
        <dbReference type="Proteomes" id="UP000190626"/>
    </source>
</evidence>
<feature type="transmembrane region" description="Helical" evidence="7">
    <location>
        <begin position="318"/>
        <end position="342"/>
    </location>
</feature>
<dbReference type="InterPro" id="IPR048279">
    <property type="entry name" value="MdtK-like"/>
</dbReference>
<name>A0A1V4HE25_9BACL</name>
<dbReference type="CDD" id="cd13134">
    <property type="entry name" value="MATE_like_8"/>
    <property type="match status" value="1"/>
</dbReference>
<keyword evidence="5 7" id="KW-1133">Transmembrane helix</keyword>
<comment type="caution">
    <text evidence="8">The sequence shown here is derived from an EMBL/GenBank/DDBJ whole genome shotgun (WGS) entry which is preliminary data.</text>
</comment>
<protein>
    <submittedName>
        <fullName evidence="8">MATE family efflux transporter</fullName>
    </submittedName>
</protein>
<evidence type="ECO:0000256" key="6">
    <source>
        <dbReference type="ARBA" id="ARBA00023136"/>
    </source>
</evidence>
<feature type="transmembrane region" description="Helical" evidence="7">
    <location>
        <begin position="86"/>
        <end position="107"/>
    </location>
</feature>
<feature type="transmembrane region" description="Helical" evidence="7">
    <location>
        <begin position="273"/>
        <end position="297"/>
    </location>
</feature>
<evidence type="ECO:0000256" key="4">
    <source>
        <dbReference type="ARBA" id="ARBA00022692"/>
    </source>
</evidence>
<reference evidence="9" key="1">
    <citation type="submission" date="2016-07" db="EMBL/GenBank/DDBJ databases">
        <authorList>
            <person name="Florea S."/>
            <person name="Webb J.S."/>
            <person name="Jaromczyk J."/>
            <person name="Schardl C.L."/>
        </authorList>
    </citation>
    <scope>NUCLEOTIDE SEQUENCE [LARGE SCALE GENOMIC DNA]</scope>
    <source>
        <strain evidence="9">CY1</strain>
    </source>
</reference>
<dbReference type="PIRSF" id="PIRSF006603">
    <property type="entry name" value="DinF"/>
    <property type="match status" value="1"/>
</dbReference>
<feature type="transmembrane region" description="Helical" evidence="7">
    <location>
        <begin position="12"/>
        <end position="34"/>
    </location>
</feature>
<dbReference type="GO" id="GO:0005886">
    <property type="term" value="C:plasma membrane"/>
    <property type="evidence" value="ECO:0007669"/>
    <property type="project" value="UniProtKB-SubCell"/>
</dbReference>
<proteinExistence type="predicted"/>
<organism evidence="8 9">
    <name type="scientific">Paenibacillus ferrarius</name>
    <dbReference type="NCBI Taxonomy" id="1469647"/>
    <lineage>
        <taxon>Bacteria</taxon>
        <taxon>Bacillati</taxon>
        <taxon>Bacillota</taxon>
        <taxon>Bacilli</taxon>
        <taxon>Bacillales</taxon>
        <taxon>Paenibacillaceae</taxon>
        <taxon>Paenibacillus</taxon>
    </lineage>
</organism>
<dbReference type="GO" id="GO:0042910">
    <property type="term" value="F:xenobiotic transmembrane transporter activity"/>
    <property type="evidence" value="ECO:0007669"/>
    <property type="project" value="InterPro"/>
</dbReference>
<evidence type="ECO:0000256" key="5">
    <source>
        <dbReference type="ARBA" id="ARBA00022989"/>
    </source>
</evidence>
<dbReference type="PANTHER" id="PTHR42925">
    <property type="entry name" value="MULTIDRUG AND TOXIN EFFLUX PROTEIN MATE FAMILY"/>
    <property type="match status" value="1"/>
</dbReference>
<dbReference type="GO" id="GO:0015297">
    <property type="term" value="F:antiporter activity"/>
    <property type="evidence" value="ECO:0007669"/>
    <property type="project" value="InterPro"/>
</dbReference>
<feature type="transmembrane region" description="Helical" evidence="7">
    <location>
        <begin position="127"/>
        <end position="150"/>
    </location>
</feature>
<keyword evidence="9" id="KW-1185">Reference proteome</keyword>
<feature type="transmembrane region" description="Helical" evidence="7">
    <location>
        <begin position="410"/>
        <end position="432"/>
    </location>
</feature>
<feature type="transmembrane region" description="Helical" evidence="7">
    <location>
        <begin position="54"/>
        <end position="74"/>
    </location>
</feature>
<evidence type="ECO:0000256" key="1">
    <source>
        <dbReference type="ARBA" id="ARBA00004651"/>
    </source>
</evidence>
<dbReference type="STRING" id="1469647.BC351_33615"/>
<sequence>MVQTEKSKFTLWLLAWPIFVELLLQLLLGVVDTLMVSRVSDDAVAVVGLANQVFQAMMILFMTVASGAGILIAQKLGAKQNEEARTVAIMATTVSGLIGIVLSVVLYKEALPLARLFQLEDRLLPLAQTYISIVGSGMVLTALTAALSTVIRNTGNTKGPMITAIGMNIIHILFNYGFIYGAFGFPQLGLTGVAISTLVSRLLATCLLLFMFISAFERRMTWQDLIVFNRKLFGAILKIGWPMGVNMSSWVLSQLTIYTVLATMGARELAARTYLNTLESICFMLGYSIALAVQIQIAHLYGAGRMKEAYRSGYRGTWIGLGLVCFNSLILFFTFKSFLSFFTSDVDILKLGFSCLGLALVLQPGKMINMGFGNALSAIGDTRFNMIISLISMWGVAAGLSYYLGLHSGWGLAGIYVAMICDEYLRGLLVVIRWRQMKYLRRAEANKVNAANLKTGASVTESAGTSLHA</sequence>
<feature type="transmembrane region" description="Helical" evidence="7">
    <location>
        <begin position="386"/>
        <end position="404"/>
    </location>
</feature>
<dbReference type="EMBL" id="MBTG01000027">
    <property type="protein sequence ID" value="OPH52100.1"/>
    <property type="molecule type" value="Genomic_DNA"/>
</dbReference>
<feature type="transmembrane region" description="Helical" evidence="7">
    <location>
        <begin position="162"/>
        <end position="183"/>
    </location>
</feature>
<dbReference type="AlphaFoldDB" id="A0A1V4HE25"/>
<keyword evidence="4 7" id="KW-0812">Transmembrane</keyword>